<name>A0A383AKL4_9ZZZZ</name>
<evidence type="ECO:0000313" key="1">
    <source>
        <dbReference type="EMBL" id="SVE07648.1"/>
    </source>
</evidence>
<dbReference type="EMBL" id="UINC01192483">
    <property type="protein sequence ID" value="SVE07648.1"/>
    <property type="molecule type" value="Genomic_DNA"/>
</dbReference>
<protein>
    <submittedName>
        <fullName evidence="1">Uncharacterized protein</fullName>
    </submittedName>
</protein>
<gene>
    <name evidence="1" type="ORF">METZ01_LOCUS460502</name>
</gene>
<proteinExistence type="predicted"/>
<dbReference type="AlphaFoldDB" id="A0A383AKL4"/>
<organism evidence="1">
    <name type="scientific">marine metagenome</name>
    <dbReference type="NCBI Taxonomy" id="408172"/>
    <lineage>
        <taxon>unclassified sequences</taxon>
        <taxon>metagenomes</taxon>
        <taxon>ecological metagenomes</taxon>
    </lineage>
</organism>
<accession>A0A383AKL4</accession>
<reference evidence="1" key="1">
    <citation type="submission" date="2018-05" db="EMBL/GenBank/DDBJ databases">
        <authorList>
            <person name="Lanie J.A."/>
            <person name="Ng W.-L."/>
            <person name="Kazmierczak K.M."/>
            <person name="Andrzejewski T.M."/>
            <person name="Davidsen T.M."/>
            <person name="Wayne K.J."/>
            <person name="Tettelin H."/>
            <person name="Glass J.I."/>
            <person name="Rusch D."/>
            <person name="Podicherti R."/>
            <person name="Tsui H.-C.T."/>
            <person name="Winkler M.E."/>
        </authorList>
    </citation>
    <scope>NUCLEOTIDE SEQUENCE</scope>
</reference>
<sequence>MEATKKDFSGFHRLTITERLQEVAEES</sequence>